<comment type="caution">
    <text evidence="1">The sequence shown here is derived from an EMBL/GenBank/DDBJ whole genome shotgun (WGS) entry which is preliminary data.</text>
</comment>
<accession>X1V770</accession>
<name>X1V770_9ZZZZ</name>
<dbReference type="AlphaFoldDB" id="X1V770"/>
<sequence length="112" mass="13096">MSVADGIIRMEMKERERTLNVVKHPKVEPARIDVPIEPKQPQVRPSMDWDPDVLAQFLQSFRKGKAVLRREVGDFVHLFWLSLAYWSCMLWDPKGFPTMLYEMNKYEGASGK</sequence>
<feature type="non-terminal residue" evidence="1">
    <location>
        <position position="112"/>
    </location>
</feature>
<proteinExistence type="predicted"/>
<organism evidence="1">
    <name type="scientific">marine sediment metagenome</name>
    <dbReference type="NCBI Taxonomy" id="412755"/>
    <lineage>
        <taxon>unclassified sequences</taxon>
        <taxon>metagenomes</taxon>
        <taxon>ecological metagenomes</taxon>
    </lineage>
</organism>
<protein>
    <submittedName>
        <fullName evidence="1">Uncharacterized protein</fullName>
    </submittedName>
</protein>
<reference evidence="1" key="1">
    <citation type="journal article" date="2014" name="Front. Microbiol.">
        <title>High frequency of phylogenetically diverse reductive dehalogenase-homologous genes in deep subseafloor sedimentary metagenomes.</title>
        <authorList>
            <person name="Kawai M."/>
            <person name="Futagami T."/>
            <person name="Toyoda A."/>
            <person name="Takaki Y."/>
            <person name="Nishi S."/>
            <person name="Hori S."/>
            <person name="Arai W."/>
            <person name="Tsubouchi T."/>
            <person name="Morono Y."/>
            <person name="Uchiyama I."/>
            <person name="Ito T."/>
            <person name="Fujiyama A."/>
            <person name="Inagaki F."/>
            <person name="Takami H."/>
        </authorList>
    </citation>
    <scope>NUCLEOTIDE SEQUENCE</scope>
    <source>
        <strain evidence="1">Expedition CK06-06</strain>
    </source>
</reference>
<gene>
    <name evidence="1" type="ORF">S12H4_45784</name>
</gene>
<dbReference type="EMBL" id="BARW01028343">
    <property type="protein sequence ID" value="GAJ11902.1"/>
    <property type="molecule type" value="Genomic_DNA"/>
</dbReference>
<evidence type="ECO:0000313" key="1">
    <source>
        <dbReference type="EMBL" id="GAJ11902.1"/>
    </source>
</evidence>